<gene>
    <name evidence="2" type="ORF">HMPREF1060_00008</name>
</gene>
<dbReference type="SUPFAM" id="SSF53448">
    <property type="entry name" value="Nucleotide-diphospho-sugar transferases"/>
    <property type="match status" value="1"/>
</dbReference>
<sequence>MKLSYIVPVYNVEAYLDKCLRSLYNQSLELADFEVVIINDGSSDSSIEIIEKYRTLYQNITLIEQENQGLSVARNNGINHAKGDYILCVDSDDFLIQDSISNLLQKAIDLNLDVLRGEYRYCDDADNLLLLDDTKRHRYQYSYKIIDGDLLFQCIYCKEFYVPLLLIRRSLLLENRLYFREHVYFEDIEFAFKLSLLAKRVMYVPIVFYIYRLRDGSITRNLTDKKILDLFAAIKQLKSYSGMIIYPEKTNRVLEETITQLTVYLLISLSNFAIKDRKELLKQLDMKSIPSLLVFGNIKEVIVSVLYNVLGTNVTGLLSPVVRLRNSLLK</sequence>
<proteinExistence type="predicted"/>
<dbReference type="InterPro" id="IPR029044">
    <property type="entry name" value="Nucleotide-diphossugar_trans"/>
</dbReference>
<comment type="caution">
    <text evidence="2">The sequence shown here is derived from an EMBL/GenBank/DDBJ whole genome shotgun (WGS) entry which is preliminary data.</text>
</comment>
<dbReference type="PANTHER" id="PTHR22916">
    <property type="entry name" value="GLYCOSYLTRANSFERASE"/>
    <property type="match status" value="1"/>
</dbReference>
<dbReference type="InterPro" id="IPR001173">
    <property type="entry name" value="Glyco_trans_2-like"/>
</dbReference>
<feature type="domain" description="Glycosyltransferase 2-like" evidence="1">
    <location>
        <begin position="4"/>
        <end position="136"/>
    </location>
</feature>
<dbReference type="GO" id="GO:0016758">
    <property type="term" value="F:hexosyltransferase activity"/>
    <property type="evidence" value="ECO:0007669"/>
    <property type="project" value="UniProtKB-ARBA"/>
</dbReference>
<dbReference type="Proteomes" id="UP000006271">
    <property type="component" value="Unassembled WGS sequence"/>
</dbReference>
<dbReference type="CDD" id="cd00761">
    <property type="entry name" value="Glyco_tranf_GTA_type"/>
    <property type="match status" value="1"/>
</dbReference>
<dbReference type="PATRIC" id="fig|999420.3.peg.10"/>
<evidence type="ECO:0000313" key="3">
    <source>
        <dbReference type="Proteomes" id="UP000006271"/>
    </source>
</evidence>
<accession>K6A0F3</accession>
<evidence type="ECO:0000313" key="2">
    <source>
        <dbReference type="EMBL" id="EKN17171.1"/>
    </source>
</evidence>
<reference evidence="2 3" key="1">
    <citation type="submission" date="2012-02" db="EMBL/GenBank/DDBJ databases">
        <title>The Genome Sequence of Parabacteroides merdae CL03T12C32.</title>
        <authorList>
            <consortium name="The Broad Institute Genome Sequencing Platform"/>
            <person name="Earl A."/>
            <person name="Ward D."/>
            <person name="Feldgarden M."/>
            <person name="Gevers D."/>
            <person name="Zitomersky N.L."/>
            <person name="Coyne M.J."/>
            <person name="Comstock L.E."/>
            <person name="Young S.K."/>
            <person name="Zeng Q."/>
            <person name="Gargeya S."/>
            <person name="Fitzgerald M."/>
            <person name="Haas B."/>
            <person name="Abouelleil A."/>
            <person name="Alvarado L."/>
            <person name="Arachchi H.M."/>
            <person name="Berlin A."/>
            <person name="Chapman S.B."/>
            <person name="Gearin G."/>
            <person name="Goldberg J."/>
            <person name="Griggs A."/>
            <person name="Gujja S."/>
            <person name="Hansen M."/>
            <person name="Heiman D."/>
            <person name="Howarth C."/>
            <person name="Larimer J."/>
            <person name="Lui A."/>
            <person name="MacDonald P.J.P."/>
            <person name="McCowen C."/>
            <person name="Montmayeur A."/>
            <person name="Murphy C."/>
            <person name="Neiman D."/>
            <person name="Pearson M."/>
            <person name="Priest M."/>
            <person name="Roberts A."/>
            <person name="Saif S."/>
            <person name="Shea T."/>
            <person name="Sisk P."/>
            <person name="Stolte C."/>
            <person name="Sykes S."/>
            <person name="Wortman J."/>
            <person name="Nusbaum C."/>
            <person name="Birren B."/>
        </authorList>
    </citation>
    <scope>NUCLEOTIDE SEQUENCE [LARGE SCALE GENOMIC DNA]</scope>
    <source>
        <strain evidence="2 3">CL03T12C32</strain>
    </source>
</reference>
<evidence type="ECO:0000259" key="1">
    <source>
        <dbReference type="Pfam" id="PF00535"/>
    </source>
</evidence>
<organism evidence="2 3">
    <name type="scientific">Parabacteroides merdae CL03T12C32</name>
    <dbReference type="NCBI Taxonomy" id="999420"/>
    <lineage>
        <taxon>Bacteria</taxon>
        <taxon>Pseudomonadati</taxon>
        <taxon>Bacteroidota</taxon>
        <taxon>Bacteroidia</taxon>
        <taxon>Bacteroidales</taxon>
        <taxon>Tannerellaceae</taxon>
        <taxon>Parabacteroides</taxon>
    </lineage>
</organism>
<protein>
    <recommendedName>
        <fullName evidence="1">Glycosyltransferase 2-like domain-containing protein</fullName>
    </recommendedName>
</protein>
<dbReference type="Gene3D" id="3.90.550.10">
    <property type="entry name" value="Spore Coat Polysaccharide Biosynthesis Protein SpsA, Chain A"/>
    <property type="match status" value="1"/>
</dbReference>
<dbReference type="AlphaFoldDB" id="K6A0F3"/>
<name>K6A0F3_9BACT</name>
<dbReference type="HOGENOM" id="CLU_025996_25_0_10"/>
<dbReference type="PANTHER" id="PTHR22916:SF3">
    <property type="entry name" value="UDP-GLCNAC:BETAGAL BETA-1,3-N-ACETYLGLUCOSAMINYLTRANSFERASE-LIKE PROTEIN 1"/>
    <property type="match status" value="1"/>
</dbReference>
<dbReference type="Pfam" id="PF00535">
    <property type="entry name" value="Glycos_transf_2"/>
    <property type="match status" value="1"/>
</dbReference>
<dbReference type="RefSeq" id="WP_005642028.1">
    <property type="nucleotide sequence ID" value="NZ_CAXUBW010000034.1"/>
</dbReference>
<dbReference type="EMBL" id="AGZQ01000001">
    <property type="protein sequence ID" value="EKN17171.1"/>
    <property type="molecule type" value="Genomic_DNA"/>
</dbReference>